<organism evidence="1 2">
    <name type="scientific">Prunus armeniaca</name>
    <name type="common">Apricot</name>
    <name type="synonym">Armeniaca vulgaris</name>
    <dbReference type="NCBI Taxonomy" id="36596"/>
    <lineage>
        <taxon>Eukaryota</taxon>
        <taxon>Viridiplantae</taxon>
        <taxon>Streptophyta</taxon>
        <taxon>Embryophyta</taxon>
        <taxon>Tracheophyta</taxon>
        <taxon>Spermatophyta</taxon>
        <taxon>Magnoliopsida</taxon>
        <taxon>eudicotyledons</taxon>
        <taxon>Gunneridae</taxon>
        <taxon>Pentapetalae</taxon>
        <taxon>rosids</taxon>
        <taxon>fabids</taxon>
        <taxon>Rosales</taxon>
        <taxon>Rosaceae</taxon>
        <taxon>Amygdaloideae</taxon>
        <taxon>Amygdaleae</taxon>
        <taxon>Prunus</taxon>
    </lineage>
</organism>
<name>A0A6J5UVF8_PRUAR</name>
<dbReference type="EMBL" id="CAEKDK010000005">
    <property type="protein sequence ID" value="CAB4279374.1"/>
    <property type="molecule type" value="Genomic_DNA"/>
</dbReference>
<protein>
    <submittedName>
        <fullName evidence="1">Uncharacterized protein</fullName>
    </submittedName>
</protein>
<reference evidence="1 2" key="1">
    <citation type="submission" date="2020-05" db="EMBL/GenBank/DDBJ databases">
        <authorList>
            <person name="Campoy J."/>
            <person name="Schneeberger K."/>
            <person name="Spophaly S."/>
        </authorList>
    </citation>
    <scope>NUCLEOTIDE SEQUENCE [LARGE SCALE GENOMIC DNA]</scope>
    <source>
        <strain evidence="1">PruArmRojPasFocal</strain>
    </source>
</reference>
<evidence type="ECO:0000313" key="1">
    <source>
        <dbReference type="EMBL" id="CAB4279374.1"/>
    </source>
</evidence>
<proteinExistence type="predicted"/>
<evidence type="ECO:0000313" key="2">
    <source>
        <dbReference type="Proteomes" id="UP000507222"/>
    </source>
</evidence>
<dbReference type="Proteomes" id="UP000507222">
    <property type="component" value="Unassembled WGS sequence"/>
</dbReference>
<accession>A0A6J5UVF8</accession>
<gene>
    <name evidence="1" type="ORF">CURHAP_LOCUS31612</name>
</gene>
<sequence length="48" mass="5478">MKIRVELPPLFQRLYVCLDACKKGFLTGCRPIIGVDECHLKDHFSSKA</sequence>
<dbReference type="AlphaFoldDB" id="A0A6J5UVF8"/>